<name>A0A7C1NMY6_UNCKA</name>
<sequence length="229" mass="25810">MEAIILAGGEGKRLRPLTENRPKPMVEVSGKPILLHQVEHLRSHGVGRFVIACRYKWEMIRDFLGDGNDFGIEIEYCVEKEPLGRGGAIKQAYRMISNKDLPVIATNGDNLFDVDITRLIKKHRDSKQSITITLVPLKSPYGIVNIEGDLVKEFREKIVLPHWVNAGVYVLSPDALEHFPGKGDHEESTFPQFAKEGKIGAYLHRGFWKGIDNAKDISEAEEFLSNYPS</sequence>
<dbReference type="Proteomes" id="UP000885744">
    <property type="component" value="Unassembled WGS sequence"/>
</dbReference>
<reference evidence="2" key="1">
    <citation type="journal article" date="2020" name="mSystems">
        <title>Genome- and Community-Level Interaction Insights into Carbon Utilization and Element Cycling Functions of Hydrothermarchaeota in Hydrothermal Sediment.</title>
        <authorList>
            <person name="Zhou Z."/>
            <person name="Liu Y."/>
            <person name="Xu W."/>
            <person name="Pan J."/>
            <person name="Luo Z.H."/>
            <person name="Li M."/>
        </authorList>
    </citation>
    <scope>NUCLEOTIDE SEQUENCE [LARGE SCALE GENOMIC DNA]</scope>
    <source>
        <strain evidence="2">HyVt-365</strain>
    </source>
</reference>
<evidence type="ECO:0000313" key="2">
    <source>
        <dbReference type="EMBL" id="HEB13923.1"/>
    </source>
</evidence>
<dbReference type="Pfam" id="PF00483">
    <property type="entry name" value="NTP_transferase"/>
    <property type="match status" value="1"/>
</dbReference>
<dbReference type="AlphaFoldDB" id="A0A7C1NMY6"/>
<proteinExistence type="predicted"/>
<dbReference type="InterPro" id="IPR005835">
    <property type="entry name" value="NTP_transferase_dom"/>
</dbReference>
<gene>
    <name evidence="2" type="ORF">ENI09_00725</name>
</gene>
<dbReference type="SUPFAM" id="SSF53448">
    <property type="entry name" value="Nucleotide-diphospho-sugar transferases"/>
    <property type="match status" value="1"/>
</dbReference>
<dbReference type="InterPro" id="IPR029044">
    <property type="entry name" value="Nucleotide-diphossugar_trans"/>
</dbReference>
<dbReference type="InterPro" id="IPR050486">
    <property type="entry name" value="Mannose-1P_guanyltransferase"/>
</dbReference>
<accession>A0A7C1NMY6</accession>
<dbReference type="PANTHER" id="PTHR22572">
    <property type="entry name" value="SUGAR-1-PHOSPHATE GUANYL TRANSFERASE"/>
    <property type="match status" value="1"/>
</dbReference>
<comment type="caution">
    <text evidence="2">The sequence shown here is derived from an EMBL/GenBank/DDBJ whole genome shotgun (WGS) entry which is preliminary data.</text>
</comment>
<evidence type="ECO:0000259" key="1">
    <source>
        <dbReference type="Pfam" id="PF00483"/>
    </source>
</evidence>
<dbReference type="Gene3D" id="3.90.550.10">
    <property type="entry name" value="Spore Coat Polysaccharide Biosynthesis Protein SpsA, Chain A"/>
    <property type="match status" value="1"/>
</dbReference>
<feature type="domain" description="Nucleotidyl transferase" evidence="1">
    <location>
        <begin position="3"/>
        <end position="224"/>
    </location>
</feature>
<protein>
    <submittedName>
        <fullName evidence="2">Nucleotidyltransferase family protein</fullName>
    </submittedName>
</protein>
<organism evidence="2">
    <name type="scientific">candidate division WWE3 bacterium</name>
    <dbReference type="NCBI Taxonomy" id="2053526"/>
    <lineage>
        <taxon>Bacteria</taxon>
        <taxon>Katanobacteria</taxon>
    </lineage>
</organism>
<dbReference type="CDD" id="cd04181">
    <property type="entry name" value="NTP_transferase"/>
    <property type="match status" value="1"/>
</dbReference>
<dbReference type="EMBL" id="DRHH01000030">
    <property type="protein sequence ID" value="HEB13923.1"/>
    <property type="molecule type" value="Genomic_DNA"/>
</dbReference>